<dbReference type="EMBL" id="CATOUU010001173">
    <property type="protein sequence ID" value="CAI9976374.1"/>
    <property type="molecule type" value="Genomic_DNA"/>
</dbReference>
<organism evidence="1">
    <name type="scientific">Hexamita inflata</name>
    <dbReference type="NCBI Taxonomy" id="28002"/>
    <lineage>
        <taxon>Eukaryota</taxon>
        <taxon>Metamonada</taxon>
        <taxon>Diplomonadida</taxon>
        <taxon>Hexamitidae</taxon>
        <taxon>Hexamitinae</taxon>
        <taxon>Hexamita</taxon>
    </lineage>
</organism>
<sequence length="1124" mass="122059">MACQNNMLLNGYQYNYCQKVNSLNNMRSQKHINLLKKADSAQLFMHTDLTKDTAMDLYLSHYNVNAFSLFGTNPGTQVIMDSQISISLSFEVYQGGMICVVCDVQISNCTLVFVAIGKYVSGILIEAKETVTVKDTSIQYRVTSQHSSGLVNLLNSSSVVIQIQDCTLTGSNLQDSAQSGYIAASVLKPLVIRISRFAVCVDGIQRIGGLEAAATFEGTESLRCDVCGVQKMVYGLCAEALENGKLVGGIIKCEHPFQFVLDKCQCISGYLLNNSVCINIVESINSLSQQEIDMNGLQQLHNYILIIQSDLDTFEGKISQNVSLMNTKMHLVQQSMENLILQNYSLIVSILDSSNIILSDRIHTNFTQLSNTVKTTYPALNVQLLQNMTELDQRIAGNMSYFNDDLLIELDTILDQLLAKILCTSQPGFQLQNNLCIQKNCPIGQKLVNGLCQCIIFNSVIINNICSCPPPLIFNQIQCECPDNSIFNGITCICAIRGQTLINGVCVCQVGAFVQNGLCTCGRDALNISNICKCPFNSVLSNGACTCTIVEQFMSGGVCKCIQGKVLVNGTCQSYIEIETATNLFTCHQNVLIISYNSQIVTNTVVQDDYLSGYAFSTQFSNALISIQNNIFNTIFKPLFSFNIVNNINVQIGIQTTNGGQIMTRSTTSITMNYVTITSKDATQITVTTGQLNIIQPGSTNANINNLLVNLNFAQSQGNITLIGTISGTMTITAYEVLGTYQSSQAVAMVGLIVKITVTSPNTTVTINQLCFKPTVFNIGNCSSYLFGSVIMSTLSFRDITLIIGNDNINVTTSIASAIGSQFQFGGLGNFIDSSNISIINLISDSKQQFITDYVQQTGFIVGSITSVTILSTLQSTNMCILQQLKSTTKEFYCLAPISNIDGNSSVKNVNIELYVQGLYFKYLGIIGKQSSRSIYSEIINIRSILSTIVESAVGQITGSVFGEQNALNCSIQNTSVNENITSQYSVGGFIGQIQSSNISLMSCDSTCNITVDLKSAGGIIGSQMNTNTYIIQTHVLQSFIKGYSNIAGFIGLCGASLISINDSTITNITIIGVSNIAVACYSDQNTSPSTLTVTNSKSIQISLNNDQKPNCESLKSIWTETQC</sequence>
<dbReference type="EMBL" id="CAXDID020000043">
    <property type="protein sequence ID" value="CAL6001260.1"/>
    <property type="molecule type" value="Genomic_DNA"/>
</dbReference>
<accession>A0AA86V112</accession>
<proteinExistence type="predicted"/>
<dbReference type="AlphaFoldDB" id="A0AA86V112"/>
<comment type="caution">
    <text evidence="1">The sequence shown here is derived from an EMBL/GenBank/DDBJ whole genome shotgun (WGS) entry which is preliminary data.</text>
</comment>
<gene>
    <name evidence="2" type="ORF">HINF_LOCUS17355</name>
    <name evidence="1" type="ORF">HINF_LOCUS64019</name>
</gene>
<dbReference type="Gene3D" id="2.160.20.110">
    <property type="match status" value="1"/>
</dbReference>
<evidence type="ECO:0000313" key="3">
    <source>
        <dbReference type="Proteomes" id="UP001642409"/>
    </source>
</evidence>
<dbReference type="Proteomes" id="UP001642409">
    <property type="component" value="Unassembled WGS sequence"/>
</dbReference>
<keyword evidence="3" id="KW-1185">Reference proteome</keyword>
<reference evidence="2 3" key="2">
    <citation type="submission" date="2024-07" db="EMBL/GenBank/DDBJ databases">
        <authorList>
            <person name="Akdeniz Z."/>
        </authorList>
    </citation>
    <scope>NUCLEOTIDE SEQUENCE [LARGE SCALE GENOMIC DNA]</scope>
</reference>
<evidence type="ECO:0000313" key="1">
    <source>
        <dbReference type="EMBL" id="CAI9976374.1"/>
    </source>
</evidence>
<protein>
    <submittedName>
        <fullName evidence="1">Uncharacterized protein</fullName>
    </submittedName>
</protein>
<reference evidence="1" key="1">
    <citation type="submission" date="2023-06" db="EMBL/GenBank/DDBJ databases">
        <authorList>
            <person name="Kurt Z."/>
        </authorList>
    </citation>
    <scope>NUCLEOTIDE SEQUENCE</scope>
</reference>
<name>A0AA86V112_9EUKA</name>
<evidence type="ECO:0000313" key="2">
    <source>
        <dbReference type="EMBL" id="CAL6001260.1"/>
    </source>
</evidence>